<keyword evidence="5" id="KW-1185">Reference proteome</keyword>
<proteinExistence type="predicted"/>
<gene>
    <name evidence="4" type="ORF">SCF082_LOCUS45187</name>
</gene>
<comment type="caution">
    <text evidence="4">The sequence shown here is derived from an EMBL/GenBank/DDBJ whole genome shotgun (WGS) entry which is preliminary data.</text>
</comment>
<dbReference type="PRINTS" id="PR00080">
    <property type="entry name" value="SDRFAMILY"/>
</dbReference>
<evidence type="ECO:0000259" key="3">
    <source>
        <dbReference type="SMART" id="SM00822"/>
    </source>
</evidence>
<protein>
    <submittedName>
        <fullName evidence="4">Corticosteroid 11-beta-dehydrogenase isozyme 2 (11-beta-hydroxysteroid dehydrogenase type 2) (11-DH2) (11-beta-HSD2) (NAD-dependent 11-beta-hydroxysteroid dehydrogenase)</fullName>
    </submittedName>
</protein>
<evidence type="ECO:0000313" key="4">
    <source>
        <dbReference type="EMBL" id="CAK9096239.1"/>
    </source>
</evidence>
<keyword evidence="2" id="KW-0472">Membrane</keyword>
<feature type="compositionally biased region" description="Acidic residues" evidence="1">
    <location>
        <begin position="637"/>
        <end position="657"/>
    </location>
</feature>
<feature type="region of interest" description="Disordered" evidence="1">
    <location>
        <begin position="420"/>
        <end position="448"/>
    </location>
</feature>
<dbReference type="PROSITE" id="PS00061">
    <property type="entry name" value="ADH_SHORT"/>
    <property type="match status" value="1"/>
</dbReference>
<feature type="compositionally biased region" description="Low complexity" evidence="1">
    <location>
        <begin position="422"/>
        <end position="436"/>
    </location>
</feature>
<dbReference type="Pfam" id="PF00106">
    <property type="entry name" value="adh_short"/>
    <property type="match status" value="1"/>
</dbReference>
<evidence type="ECO:0000256" key="1">
    <source>
        <dbReference type="SAM" id="MobiDB-lite"/>
    </source>
</evidence>
<dbReference type="InterPro" id="IPR002347">
    <property type="entry name" value="SDR_fam"/>
</dbReference>
<keyword evidence="2" id="KW-0812">Transmembrane</keyword>
<evidence type="ECO:0000256" key="2">
    <source>
        <dbReference type="SAM" id="Phobius"/>
    </source>
</evidence>
<dbReference type="Proteomes" id="UP001642464">
    <property type="component" value="Unassembled WGS sequence"/>
</dbReference>
<keyword evidence="2" id="KW-1133">Transmembrane helix</keyword>
<dbReference type="SMART" id="SM00822">
    <property type="entry name" value="PKS_KR"/>
    <property type="match status" value="1"/>
</dbReference>
<dbReference type="PRINTS" id="PR00081">
    <property type="entry name" value="GDHRDH"/>
</dbReference>
<dbReference type="EMBL" id="CAXAMM010040918">
    <property type="protein sequence ID" value="CAK9096239.1"/>
    <property type="molecule type" value="Genomic_DNA"/>
</dbReference>
<feature type="domain" description="Ketoreductase" evidence="3">
    <location>
        <begin position="33"/>
        <end position="216"/>
    </location>
</feature>
<accession>A0ABP0R6M0</accession>
<dbReference type="InterPro" id="IPR036291">
    <property type="entry name" value="NAD(P)-bd_dom_sf"/>
</dbReference>
<sequence length="935" mass="102330">MVIRAACLVGAGAVLMGALDYWAAPTYPVHQSGAVLITGASTGIGLHAAKGLAEMGYRVYAGVRSQADVEKIKRENPSLEPVIIDVTIEETVTRTVQQIKEELKIQGLKFVGLVNCAGVSRRLPLELEDMDIVKQLYEVNVFGVTRVTQAFLELLRDSQGRIVNIGSVAALLPHKGSSTYSGSKAALEMITDSLRLELAPWKISVSVVQPGYVQTALAEKQTGDNEAHDKAPGPEVTTDAIKHAMTSTKPKTRYVVANVKGTPAWVLAFLGWFLLGEDAAAKAKVDEAPIPNPETLEESTEVEEAPLPVPEILHGPTRRLWQHIKSLGLLQTSGTVTKHSVFNPVILVAGLISTVIALSAVIAFTTTPSDKRDGKRPVARCPAPAAGAAVLAEGRRLSAVHARAGVRTCARPSDIGSRHPCSSVSVPAASATSLPSPRKPTHVGGEEGGMFNWSPRSADEDEDTLCPCLVVPDGMEFVFAVREAGTTFVGQELSFSVVDLEGSPLSHIIVNESGLGPQCGIFLQMLDQEPLASIRTDMLHGWPTSLPQICLASGEVFCTMERRGQEYVLRDNNNEMLLKLEGNFKEKAVKVISGSGQLVAVSERLDGGEHYQASYHPSQQELGEELSPIPVINVTEGGEEEDEENNEENEENEEPEEPMLVAPWKRQMSKTSLTIRPTKKLIRQNATNLSQLVDGIGEDDVPDHPDLDAGHPRKLSSRSGSDVDLSLSGPSGQEDRHSSASSSSKRHRARLKGATHVVAMTQALPDTAMDTMQLWRRWCRKTDQVFSSAPNRSWRPSDAATARKSIRDLEMELSLDRDRLRLMIQQGVHKSKSGLKRTVRHVQTDIDREGLYRYRREMVEDVENRGKRIQQALHDSARARKDLQGCVEALRETMTGEGKKKKAKDKNRRMSWSTERLEAIRKKLEEFILTGTVKD</sequence>
<feature type="region of interest" description="Disordered" evidence="1">
    <location>
        <begin position="635"/>
        <end position="679"/>
    </location>
</feature>
<dbReference type="Gene3D" id="3.40.50.720">
    <property type="entry name" value="NAD(P)-binding Rossmann-like Domain"/>
    <property type="match status" value="1"/>
</dbReference>
<dbReference type="PANTHER" id="PTHR43313">
    <property type="entry name" value="SHORT-CHAIN DEHYDROGENASE/REDUCTASE FAMILY 9C"/>
    <property type="match status" value="1"/>
</dbReference>
<feature type="compositionally biased region" description="Basic and acidic residues" evidence="1">
    <location>
        <begin position="702"/>
        <end position="711"/>
    </location>
</feature>
<feature type="region of interest" description="Disordered" evidence="1">
    <location>
        <begin position="694"/>
        <end position="750"/>
    </location>
</feature>
<dbReference type="SUPFAM" id="SSF51735">
    <property type="entry name" value="NAD(P)-binding Rossmann-fold domains"/>
    <property type="match status" value="1"/>
</dbReference>
<evidence type="ECO:0000313" key="5">
    <source>
        <dbReference type="Proteomes" id="UP001642464"/>
    </source>
</evidence>
<dbReference type="InterPro" id="IPR020904">
    <property type="entry name" value="Sc_DH/Rdtase_CS"/>
</dbReference>
<dbReference type="PANTHER" id="PTHR43313:SF1">
    <property type="entry name" value="3BETA-HYDROXYSTEROID DEHYDROGENASE DHS-16"/>
    <property type="match status" value="1"/>
</dbReference>
<reference evidence="4 5" key="1">
    <citation type="submission" date="2024-02" db="EMBL/GenBank/DDBJ databases">
        <authorList>
            <person name="Chen Y."/>
            <person name="Shah S."/>
            <person name="Dougan E. K."/>
            <person name="Thang M."/>
            <person name="Chan C."/>
        </authorList>
    </citation>
    <scope>NUCLEOTIDE SEQUENCE [LARGE SCALE GENOMIC DNA]</scope>
</reference>
<dbReference type="InterPro" id="IPR057326">
    <property type="entry name" value="KR_dom"/>
</dbReference>
<organism evidence="4 5">
    <name type="scientific">Durusdinium trenchii</name>
    <dbReference type="NCBI Taxonomy" id="1381693"/>
    <lineage>
        <taxon>Eukaryota</taxon>
        <taxon>Sar</taxon>
        <taxon>Alveolata</taxon>
        <taxon>Dinophyceae</taxon>
        <taxon>Suessiales</taxon>
        <taxon>Symbiodiniaceae</taxon>
        <taxon>Durusdinium</taxon>
    </lineage>
</organism>
<name>A0ABP0R6M0_9DINO</name>
<feature type="transmembrane region" description="Helical" evidence="2">
    <location>
        <begin position="345"/>
        <end position="366"/>
    </location>
</feature>